<dbReference type="EMBL" id="JAPMSZ010000001">
    <property type="protein sequence ID" value="KAJ5114843.1"/>
    <property type="molecule type" value="Genomic_DNA"/>
</dbReference>
<gene>
    <name evidence="2" type="ORF">NUU61_000602</name>
</gene>
<evidence type="ECO:0000256" key="1">
    <source>
        <dbReference type="SAM" id="SignalP"/>
    </source>
</evidence>
<keyword evidence="3" id="KW-1185">Reference proteome</keyword>
<accession>A0A9W9GAE6</accession>
<keyword evidence="1" id="KW-0732">Signal</keyword>
<dbReference type="RefSeq" id="XP_056516036.1">
    <property type="nucleotide sequence ID" value="XM_056651186.1"/>
</dbReference>
<name>A0A9W9GAE6_9EURO</name>
<proteinExistence type="predicted"/>
<organism evidence="2 3">
    <name type="scientific">Penicillium alfredii</name>
    <dbReference type="NCBI Taxonomy" id="1506179"/>
    <lineage>
        <taxon>Eukaryota</taxon>
        <taxon>Fungi</taxon>
        <taxon>Dikarya</taxon>
        <taxon>Ascomycota</taxon>
        <taxon>Pezizomycotina</taxon>
        <taxon>Eurotiomycetes</taxon>
        <taxon>Eurotiomycetidae</taxon>
        <taxon>Eurotiales</taxon>
        <taxon>Aspergillaceae</taxon>
        <taxon>Penicillium</taxon>
    </lineage>
</organism>
<dbReference type="OrthoDB" id="10591411at2759"/>
<reference evidence="2" key="2">
    <citation type="journal article" date="2023" name="IMA Fungus">
        <title>Comparative genomic study of the Penicillium genus elucidates a diverse pangenome and 15 lateral gene transfer events.</title>
        <authorList>
            <person name="Petersen C."/>
            <person name="Sorensen T."/>
            <person name="Nielsen M.R."/>
            <person name="Sondergaard T.E."/>
            <person name="Sorensen J.L."/>
            <person name="Fitzpatrick D.A."/>
            <person name="Frisvad J.C."/>
            <person name="Nielsen K.L."/>
        </authorList>
    </citation>
    <scope>NUCLEOTIDE SEQUENCE</scope>
    <source>
        <strain evidence="2">IBT 34128</strain>
    </source>
</reference>
<feature type="signal peptide" evidence="1">
    <location>
        <begin position="1"/>
        <end position="27"/>
    </location>
</feature>
<feature type="chain" id="PRO_5040851416" evidence="1">
    <location>
        <begin position="28"/>
        <end position="191"/>
    </location>
</feature>
<dbReference type="GeneID" id="81390354"/>
<dbReference type="AlphaFoldDB" id="A0A9W9GAE6"/>
<sequence length="191" mass="22033">MTALGCIQRITCLLAILLVIWTPGTEAHLIDESSCANLRQWDSTTEKIEEFGDVENAVSKLQSAIDEIVKMNTVSTKLMQDTTYSKGSWFDQKRAKLAFRAFQGSTGLRTSSEPRWRTVYTRVKEVEDFLTDYKTKDTKIVCGDAHLQKWYILRSGRMVQNLNEKRKPKVVGFQYYGMSPMLWIFLGYRHS</sequence>
<dbReference type="Proteomes" id="UP001141434">
    <property type="component" value="Unassembled WGS sequence"/>
</dbReference>
<evidence type="ECO:0000313" key="2">
    <source>
        <dbReference type="EMBL" id="KAJ5114843.1"/>
    </source>
</evidence>
<evidence type="ECO:0000313" key="3">
    <source>
        <dbReference type="Proteomes" id="UP001141434"/>
    </source>
</evidence>
<reference evidence="2" key="1">
    <citation type="submission" date="2022-11" db="EMBL/GenBank/DDBJ databases">
        <authorList>
            <person name="Petersen C."/>
        </authorList>
    </citation>
    <scope>NUCLEOTIDE SEQUENCE</scope>
    <source>
        <strain evidence="2">IBT 34128</strain>
    </source>
</reference>
<comment type="caution">
    <text evidence="2">The sequence shown here is derived from an EMBL/GenBank/DDBJ whole genome shotgun (WGS) entry which is preliminary data.</text>
</comment>
<protein>
    <submittedName>
        <fullName evidence="2">Uncharacterized protein</fullName>
    </submittedName>
</protein>